<organism evidence="1 2">
    <name type="scientific">Plesiocystis pacifica SIR-1</name>
    <dbReference type="NCBI Taxonomy" id="391625"/>
    <lineage>
        <taxon>Bacteria</taxon>
        <taxon>Pseudomonadati</taxon>
        <taxon>Myxococcota</taxon>
        <taxon>Polyangia</taxon>
        <taxon>Nannocystales</taxon>
        <taxon>Nannocystaceae</taxon>
        <taxon>Plesiocystis</taxon>
    </lineage>
</organism>
<dbReference type="Proteomes" id="UP000005801">
    <property type="component" value="Unassembled WGS sequence"/>
</dbReference>
<comment type="caution">
    <text evidence="1">The sequence shown here is derived from an EMBL/GenBank/DDBJ whole genome shotgun (WGS) entry which is preliminary data.</text>
</comment>
<evidence type="ECO:0000313" key="2">
    <source>
        <dbReference type="Proteomes" id="UP000005801"/>
    </source>
</evidence>
<dbReference type="EMBL" id="ABCS01000020">
    <property type="protein sequence ID" value="EDM79410.1"/>
    <property type="molecule type" value="Genomic_DNA"/>
</dbReference>
<sequence length="23" mass="2528">MKLLRFAFLVSLALMVLTFVSAG</sequence>
<gene>
    <name evidence="1" type="ORF">PPSIR1_02616</name>
</gene>
<name>A6G487_9BACT</name>
<accession>A6G487</accession>
<protein>
    <submittedName>
        <fullName evidence="1">Uncharacterized protein</fullName>
    </submittedName>
</protein>
<reference evidence="1 2" key="1">
    <citation type="submission" date="2007-06" db="EMBL/GenBank/DDBJ databases">
        <authorList>
            <person name="Shimkets L."/>
            <person name="Ferriera S."/>
            <person name="Johnson J."/>
            <person name="Kravitz S."/>
            <person name="Beeson K."/>
            <person name="Sutton G."/>
            <person name="Rogers Y.-H."/>
            <person name="Friedman R."/>
            <person name="Frazier M."/>
            <person name="Venter J.C."/>
        </authorList>
    </citation>
    <scope>NUCLEOTIDE SEQUENCE [LARGE SCALE GENOMIC DNA]</scope>
    <source>
        <strain evidence="1 2">SIR-1</strain>
    </source>
</reference>
<proteinExistence type="predicted"/>
<dbReference type="AlphaFoldDB" id="A6G487"/>
<keyword evidence="2" id="KW-1185">Reference proteome</keyword>
<evidence type="ECO:0000313" key="1">
    <source>
        <dbReference type="EMBL" id="EDM79410.1"/>
    </source>
</evidence>